<dbReference type="GO" id="GO:0004722">
    <property type="term" value="F:protein serine/threonine phosphatase activity"/>
    <property type="evidence" value="ECO:0007669"/>
    <property type="project" value="InterPro"/>
</dbReference>
<dbReference type="Proteomes" id="UP000075714">
    <property type="component" value="Unassembled WGS sequence"/>
</dbReference>
<dbReference type="EMBL" id="LSYV01000002">
    <property type="protein sequence ID" value="KXZ57016.1"/>
    <property type="molecule type" value="Genomic_DNA"/>
</dbReference>
<dbReference type="InterPro" id="IPR036457">
    <property type="entry name" value="PPM-type-like_dom_sf"/>
</dbReference>
<organism evidence="2 3">
    <name type="scientific">Gonium pectorale</name>
    <name type="common">Green alga</name>
    <dbReference type="NCBI Taxonomy" id="33097"/>
    <lineage>
        <taxon>Eukaryota</taxon>
        <taxon>Viridiplantae</taxon>
        <taxon>Chlorophyta</taxon>
        <taxon>core chlorophytes</taxon>
        <taxon>Chlorophyceae</taxon>
        <taxon>CS clade</taxon>
        <taxon>Chlamydomonadales</taxon>
        <taxon>Volvocaceae</taxon>
        <taxon>Gonium</taxon>
    </lineage>
</organism>
<dbReference type="AlphaFoldDB" id="A0A150H4G6"/>
<dbReference type="PANTHER" id="PTHR47992">
    <property type="entry name" value="PROTEIN PHOSPHATASE"/>
    <property type="match status" value="1"/>
</dbReference>
<evidence type="ECO:0000259" key="1">
    <source>
        <dbReference type="PROSITE" id="PS51746"/>
    </source>
</evidence>
<sequence length="130" mass="13773">MDKSPGVVTVKDGADDDGYLQVLSGPWQGYELAVTRALGHKNMEPYGVVPDPHVVSVEATREDCCLVLASDGVWDVMDGQEVVNRVMEAAGEGKKAAQIAKMLVEEAVELGLNSPCGEADNTSAIVVLFP</sequence>
<name>A0A150H4G6_GONPE</name>
<dbReference type="Pfam" id="PF00481">
    <property type="entry name" value="PP2C"/>
    <property type="match status" value="1"/>
</dbReference>
<dbReference type="InterPro" id="IPR001932">
    <property type="entry name" value="PPM-type_phosphatase-like_dom"/>
</dbReference>
<dbReference type="PROSITE" id="PS51746">
    <property type="entry name" value="PPM_2"/>
    <property type="match status" value="1"/>
</dbReference>
<dbReference type="Gene3D" id="3.60.40.10">
    <property type="entry name" value="PPM-type phosphatase domain"/>
    <property type="match status" value="1"/>
</dbReference>
<feature type="domain" description="PPM-type phosphatase" evidence="1">
    <location>
        <begin position="1"/>
        <end position="129"/>
    </location>
</feature>
<protein>
    <recommendedName>
        <fullName evidence="1">PPM-type phosphatase domain-containing protein</fullName>
    </recommendedName>
</protein>
<dbReference type="CDD" id="cd00143">
    <property type="entry name" value="PP2Cc"/>
    <property type="match status" value="1"/>
</dbReference>
<accession>A0A150H4G6</accession>
<dbReference type="OrthoDB" id="10264738at2759"/>
<keyword evidence="3" id="KW-1185">Reference proteome</keyword>
<comment type="caution">
    <text evidence="2">The sequence shown here is derived from an EMBL/GenBank/DDBJ whole genome shotgun (WGS) entry which is preliminary data.</text>
</comment>
<dbReference type="STRING" id="33097.A0A150H4G6"/>
<evidence type="ECO:0000313" key="2">
    <source>
        <dbReference type="EMBL" id="KXZ57016.1"/>
    </source>
</evidence>
<gene>
    <name evidence="2" type="ORF">GPECTOR_1g918</name>
</gene>
<evidence type="ECO:0000313" key="3">
    <source>
        <dbReference type="Proteomes" id="UP000075714"/>
    </source>
</evidence>
<reference evidence="3" key="1">
    <citation type="journal article" date="2016" name="Nat. Commun.">
        <title>The Gonium pectorale genome demonstrates co-option of cell cycle regulation during the evolution of multicellularity.</title>
        <authorList>
            <person name="Hanschen E.R."/>
            <person name="Marriage T.N."/>
            <person name="Ferris P.J."/>
            <person name="Hamaji T."/>
            <person name="Toyoda A."/>
            <person name="Fujiyama A."/>
            <person name="Neme R."/>
            <person name="Noguchi H."/>
            <person name="Minakuchi Y."/>
            <person name="Suzuki M."/>
            <person name="Kawai-Toyooka H."/>
            <person name="Smith D.R."/>
            <person name="Sparks H."/>
            <person name="Anderson J."/>
            <person name="Bakaric R."/>
            <person name="Luria V."/>
            <person name="Karger A."/>
            <person name="Kirschner M.W."/>
            <person name="Durand P.M."/>
            <person name="Michod R.E."/>
            <person name="Nozaki H."/>
            <person name="Olson B.J."/>
        </authorList>
    </citation>
    <scope>NUCLEOTIDE SEQUENCE [LARGE SCALE GENOMIC DNA]</scope>
    <source>
        <strain evidence="3">NIES-2863</strain>
    </source>
</reference>
<proteinExistence type="predicted"/>
<dbReference type="InterPro" id="IPR015655">
    <property type="entry name" value="PP2C"/>
</dbReference>
<dbReference type="SUPFAM" id="SSF81606">
    <property type="entry name" value="PP2C-like"/>
    <property type="match status" value="1"/>
</dbReference>